<feature type="domain" description="NAF" evidence="17">
    <location>
        <begin position="349"/>
        <end position="373"/>
    </location>
</feature>
<evidence type="ECO:0000259" key="17">
    <source>
        <dbReference type="PROSITE" id="PS50816"/>
    </source>
</evidence>
<dbReference type="Proteomes" id="UP000002051">
    <property type="component" value="Chromosome 8"/>
</dbReference>
<evidence type="ECO:0000256" key="11">
    <source>
        <dbReference type="ARBA" id="ARBA00047899"/>
    </source>
</evidence>
<reference evidence="19" key="4">
    <citation type="journal article" date="2018" name="Nat. Plants">
        <title>Whole-genome landscape of Medicago truncatula symbiotic genes.</title>
        <authorList>
            <person name="Pecrix Y."/>
            <person name="Gamas P."/>
            <person name="Carrere S."/>
        </authorList>
    </citation>
    <scope>NUCLEOTIDE SEQUENCE</scope>
    <source>
        <tissue evidence="19">Leaves</tissue>
    </source>
</reference>
<evidence type="ECO:0000256" key="4">
    <source>
        <dbReference type="ARBA" id="ARBA00022527"/>
    </source>
</evidence>
<evidence type="ECO:0000256" key="8">
    <source>
        <dbReference type="ARBA" id="ARBA00022777"/>
    </source>
</evidence>
<evidence type="ECO:0000313" key="20">
    <source>
        <dbReference type="EnsemblPlants" id="KEH20673"/>
    </source>
</evidence>
<dbReference type="EC" id="2.7.11.1" evidence="3"/>
<feature type="compositionally biased region" description="Polar residues" evidence="15">
    <location>
        <begin position="474"/>
        <end position="491"/>
    </location>
</feature>
<evidence type="ECO:0000313" key="19">
    <source>
        <dbReference type="EMBL" id="RHN42640.1"/>
    </source>
</evidence>
<dbReference type="Pfam" id="PF03822">
    <property type="entry name" value="NAF"/>
    <property type="match status" value="1"/>
</dbReference>
<evidence type="ECO:0000256" key="15">
    <source>
        <dbReference type="SAM" id="MobiDB-lite"/>
    </source>
</evidence>
<sequence length="510" mass="57286">MAVVAAPKKNNSMNKKDNPNLLLGRFELGKLLGHGTFAKVHLAKNLKTGESVAIKIISKDKILKSGLVSHIKREISILRRVRHPNIVQLFEVMATKTKIYFVMEYVRGGELFNKVAKGRLKEEVARKYFQQLICAVGFCHARGVFHRDLKPENLLLDEKGNLKVSDFGLSAVSDEIKQDGLFHTFCGTPAYVAPEVLSRKGYDGAKVDIWSCGVVLFVLMAGYLPFHDPNNVMAMYKKIYKGEFRCPRWFSPELVSLLTRLLDIKPQTRISIPEIMENRWFKIGFKHIKFYVEDDVVCDLDSLDLDGEDNNNKVVKVDDHHDEVLESVSENESDSEVVNRRIRNRGSLPRPASLNAFDIISFSQGFDLSGLFEEKGDEARFVSSASVPKIISKLEEVGQMVRFNVRKKDCKVSLEGSREGAKGRLTIAAEVFELTPSLVVVEVKKKGGDKVEYDKFLNTELKPALHSLTKEESAGSSSQTTPDESLQQRAFSDSAIDKHSDSIESLNLDT</sequence>
<keyword evidence="7 14" id="KW-0547">Nucleotide-binding</keyword>
<dbReference type="GO" id="GO:0004674">
    <property type="term" value="F:protein serine/threonine kinase activity"/>
    <property type="evidence" value="ECO:0000318"/>
    <property type="project" value="GO_Central"/>
</dbReference>
<keyword evidence="8 18" id="KW-0418">Kinase</keyword>
<dbReference type="InterPro" id="IPR017441">
    <property type="entry name" value="Protein_kinase_ATP_BS"/>
</dbReference>
<dbReference type="STRING" id="3880.A0A072TUY9"/>
<dbReference type="FunFam" id="3.30.310.80:FF:000015">
    <property type="entry name" value="Non-specific serine/threonine protein kinase"/>
    <property type="match status" value="1"/>
</dbReference>
<feature type="region of interest" description="Disordered" evidence="15">
    <location>
        <begin position="467"/>
        <end position="510"/>
    </location>
</feature>
<dbReference type="Pfam" id="PF00069">
    <property type="entry name" value="Pkinase"/>
    <property type="match status" value="1"/>
</dbReference>
<dbReference type="SUPFAM" id="SSF56112">
    <property type="entry name" value="Protein kinase-like (PK-like)"/>
    <property type="match status" value="1"/>
</dbReference>
<dbReference type="InterPro" id="IPR004041">
    <property type="entry name" value="NAF_dom"/>
</dbReference>
<dbReference type="EMBL" id="PSQE01000008">
    <property type="protein sequence ID" value="RHN42640.1"/>
    <property type="molecule type" value="Genomic_DNA"/>
</dbReference>
<dbReference type="CDD" id="cd12195">
    <property type="entry name" value="CIPK_C"/>
    <property type="match status" value="1"/>
</dbReference>
<dbReference type="PANTHER" id="PTHR43895:SF130">
    <property type="entry name" value="NON-SPECIFIC SERINE_THREONINE PROTEIN KINASE"/>
    <property type="match status" value="1"/>
</dbReference>
<dbReference type="InterPro" id="IPR011009">
    <property type="entry name" value="Kinase-like_dom_sf"/>
</dbReference>
<evidence type="ECO:0000313" key="21">
    <source>
        <dbReference type="Proteomes" id="UP000002051"/>
    </source>
</evidence>
<dbReference type="EMBL" id="CM001224">
    <property type="protein sequence ID" value="KEH20673.1"/>
    <property type="molecule type" value="Genomic_DNA"/>
</dbReference>
<dbReference type="Gene3D" id="1.10.510.10">
    <property type="entry name" value="Transferase(Phosphotransferase) domain 1"/>
    <property type="match status" value="1"/>
</dbReference>
<dbReference type="PROSITE" id="PS50816">
    <property type="entry name" value="NAF"/>
    <property type="match status" value="1"/>
</dbReference>
<evidence type="ECO:0000256" key="9">
    <source>
        <dbReference type="ARBA" id="ARBA00022840"/>
    </source>
</evidence>
<dbReference type="GO" id="GO:0005524">
    <property type="term" value="F:ATP binding"/>
    <property type="evidence" value="ECO:0007669"/>
    <property type="project" value="UniProtKB-UniRule"/>
</dbReference>
<dbReference type="FunFam" id="1.10.510.10:FF:000653">
    <property type="entry name" value="Non-specific serine/threonine protein kinase"/>
    <property type="match status" value="1"/>
</dbReference>
<evidence type="ECO:0000256" key="1">
    <source>
        <dbReference type="ARBA" id="ARBA00001936"/>
    </source>
</evidence>
<dbReference type="InterPro" id="IPR008271">
    <property type="entry name" value="Ser/Thr_kinase_AS"/>
</dbReference>
<reference evidence="18 21" key="2">
    <citation type="journal article" date="2014" name="BMC Genomics">
        <title>An improved genome release (version Mt4.0) for the model legume Medicago truncatula.</title>
        <authorList>
            <person name="Tang H."/>
            <person name="Krishnakumar V."/>
            <person name="Bidwell S."/>
            <person name="Rosen B."/>
            <person name="Chan A."/>
            <person name="Zhou S."/>
            <person name="Gentzbittel L."/>
            <person name="Childs K.L."/>
            <person name="Yandell M."/>
            <person name="Gundlach H."/>
            <person name="Mayer K.F."/>
            <person name="Schwartz D.C."/>
            <person name="Town C.D."/>
        </authorList>
    </citation>
    <scope>GENOME REANNOTATION</scope>
    <source>
        <strain evidence="18">A17</strain>
        <strain evidence="20 21">cv. Jemalong A17</strain>
    </source>
</reference>
<evidence type="ECO:0000256" key="10">
    <source>
        <dbReference type="ARBA" id="ARBA00023211"/>
    </source>
</evidence>
<dbReference type="PROSITE" id="PS00108">
    <property type="entry name" value="PROTEIN_KINASE_ST"/>
    <property type="match status" value="1"/>
</dbReference>
<proteinExistence type="inferred from homology"/>
<dbReference type="AlphaFoldDB" id="A0A072TUY9"/>
<evidence type="ECO:0000256" key="14">
    <source>
        <dbReference type="PROSITE-ProRule" id="PRU10141"/>
    </source>
</evidence>
<evidence type="ECO:0000256" key="5">
    <source>
        <dbReference type="ARBA" id="ARBA00022553"/>
    </source>
</evidence>
<comment type="catalytic activity">
    <reaction evidence="12">
        <text>L-seryl-[protein] + ATP = O-phospho-L-seryl-[protein] + ADP + H(+)</text>
        <dbReference type="Rhea" id="RHEA:17989"/>
        <dbReference type="Rhea" id="RHEA-COMP:9863"/>
        <dbReference type="Rhea" id="RHEA-COMP:11604"/>
        <dbReference type="ChEBI" id="CHEBI:15378"/>
        <dbReference type="ChEBI" id="CHEBI:29999"/>
        <dbReference type="ChEBI" id="CHEBI:30616"/>
        <dbReference type="ChEBI" id="CHEBI:83421"/>
        <dbReference type="ChEBI" id="CHEBI:456216"/>
        <dbReference type="EC" id="2.7.11.1"/>
    </reaction>
</comment>
<dbReference type="Gene3D" id="3.30.310.80">
    <property type="entry name" value="Kinase associated domain 1, KA1"/>
    <property type="match status" value="1"/>
</dbReference>
<dbReference type="KEGG" id="mtr:25501796"/>
<dbReference type="ExpressionAtlas" id="A0A072TUY9">
    <property type="expression patterns" value="differential"/>
</dbReference>
<dbReference type="InterPro" id="IPR000719">
    <property type="entry name" value="Prot_kinase_dom"/>
</dbReference>
<dbReference type="PROSITE" id="PS50011">
    <property type="entry name" value="PROTEIN_KINASE_DOM"/>
    <property type="match status" value="1"/>
</dbReference>
<name>A0A072TUY9_MEDTR</name>
<evidence type="ECO:0000256" key="3">
    <source>
        <dbReference type="ARBA" id="ARBA00012513"/>
    </source>
</evidence>
<keyword evidence="6 19" id="KW-0808">Transferase</keyword>
<keyword evidence="9 14" id="KW-0067">ATP-binding</keyword>
<evidence type="ECO:0000256" key="2">
    <source>
        <dbReference type="ARBA" id="ARBA00006234"/>
    </source>
</evidence>
<keyword evidence="5" id="KW-0597">Phosphoprotein</keyword>
<comment type="function">
    <text evidence="13">CIPK serine-threonine protein kinases interact with CBL proteins. Binding of a CBL protein to the regulatory NAF domain of CIPK protein lead to the activation of the kinase in a calcium-dependent manner.</text>
</comment>
<gene>
    <name evidence="20" type="primary">25501796</name>
    <name evidence="18" type="ordered locus">MTR_8g086380</name>
    <name evidence="19" type="ORF">MtrunA17_Chr8g0379091</name>
</gene>
<dbReference type="SMART" id="SM00220">
    <property type="entry name" value="S_TKc"/>
    <property type="match status" value="1"/>
</dbReference>
<accession>A0A072TUY9</accession>
<dbReference type="GO" id="GO:0007165">
    <property type="term" value="P:signal transduction"/>
    <property type="evidence" value="ECO:0000318"/>
    <property type="project" value="GO_Central"/>
</dbReference>
<dbReference type="InterPro" id="IPR018451">
    <property type="entry name" value="NAF/FISL_domain"/>
</dbReference>
<evidence type="ECO:0000256" key="13">
    <source>
        <dbReference type="ARBA" id="ARBA00058225"/>
    </source>
</evidence>
<protein>
    <recommendedName>
        <fullName evidence="3">non-specific serine/threonine protein kinase</fullName>
        <ecNumber evidence="3">2.7.11.1</ecNumber>
    </recommendedName>
</protein>
<feature type="domain" description="Protein kinase" evidence="16">
    <location>
        <begin position="26"/>
        <end position="281"/>
    </location>
</feature>
<dbReference type="Proteomes" id="UP000265566">
    <property type="component" value="Chromosome 8"/>
</dbReference>
<dbReference type="OrthoDB" id="193931at2759"/>
<organism evidence="18 21">
    <name type="scientific">Medicago truncatula</name>
    <name type="common">Barrel medic</name>
    <name type="synonym">Medicago tribuloides</name>
    <dbReference type="NCBI Taxonomy" id="3880"/>
    <lineage>
        <taxon>Eukaryota</taxon>
        <taxon>Viridiplantae</taxon>
        <taxon>Streptophyta</taxon>
        <taxon>Embryophyta</taxon>
        <taxon>Tracheophyta</taxon>
        <taxon>Spermatophyta</taxon>
        <taxon>Magnoliopsida</taxon>
        <taxon>eudicotyledons</taxon>
        <taxon>Gunneridae</taxon>
        <taxon>Pentapetalae</taxon>
        <taxon>rosids</taxon>
        <taxon>fabids</taxon>
        <taxon>Fabales</taxon>
        <taxon>Fabaceae</taxon>
        <taxon>Papilionoideae</taxon>
        <taxon>50 kb inversion clade</taxon>
        <taxon>NPAAA clade</taxon>
        <taxon>Hologalegina</taxon>
        <taxon>IRL clade</taxon>
        <taxon>Trifolieae</taxon>
        <taxon>Medicago</taxon>
    </lineage>
</organism>
<keyword evidence="21" id="KW-1185">Reference proteome</keyword>
<evidence type="ECO:0000259" key="16">
    <source>
        <dbReference type="PROSITE" id="PS50011"/>
    </source>
</evidence>
<feature type="binding site" evidence="14">
    <location>
        <position position="55"/>
    </location>
    <ligand>
        <name>ATP</name>
        <dbReference type="ChEBI" id="CHEBI:30616"/>
    </ligand>
</feature>
<comment type="cofactor">
    <cofactor evidence="1">
        <name>Mn(2+)</name>
        <dbReference type="ChEBI" id="CHEBI:29035"/>
    </cofactor>
</comment>
<keyword evidence="10" id="KW-0464">Manganese</keyword>
<evidence type="ECO:0000256" key="6">
    <source>
        <dbReference type="ARBA" id="ARBA00022679"/>
    </source>
</evidence>
<dbReference type="Gramene" id="rna49105">
    <property type="protein sequence ID" value="RHN42640.1"/>
    <property type="gene ID" value="gene49105"/>
</dbReference>
<dbReference type="EnsemblPlants" id="KEH20673">
    <property type="protein sequence ID" value="KEH20673"/>
    <property type="gene ID" value="MTR_8g086380"/>
</dbReference>
<dbReference type="HOGENOM" id="CLU_000288_59_0_1"/>
<comment type="similarity">
    <text evidence="2">Belongs to the protein kinase superfamily. CAMK Ser/Thr protein kinase family. SNF1 subfamily.</text>
</comment>
<reference evidence="18 21" key="1">
    <citation type="journal article" date="2011" name="Nature">
        <title>The Medicago genome provides insight into the evolution of rhizobial symbioses.</title>
        <authorList>
            <person name="Young N.D."/>
            <person name="Debelle F."/>
            <person name="Oldroyd G.E."/>
            <person name="Geurts R."/>
            <person name="Cannon S.B."/>
            <person name="Udvardi M.K."/>
            <person name="Benedito V.A."/>
            <person name="Mayer K.F."/>
            <person name="Gouzy J."/>
            <person name="Schoof H."/>
            <person name="Van de Peer Y."/>
            <person name="Proost S."/>
            <person name="Cook D.R."/>
            <person name="Meyers B.C."/>
            <person name="Spannagl M."/>
            <person name="Cheung F."/>
            <person name="De Mita S."/>
            <person name="Krishnakumar V."/>
            <person name="Gundlach H."/>
            <person name="Zhou S."/>
            <person name="Mudge J."/>
            <person name="Bharti A.K."/>
            <person name="Murray J.D."/>
            <person name="Naoumkina M.A."/>
            <person name="Rosen B."/>
            <person name="Silverstein K.A."/>
            <person name="Tang H."/>
            <person name="Rombauts S."/>
            <person name="Zhao P.X."/>
            <person name="Zhou P."/>
            <person name="Barbe V."/>
            <person name="Bardou P."/>
            <person name="Bechner M."/>
            <person name="Bellec A."/>
            <person name="Berger A."/>
            <person name="Berges H."/>
            <person name="Bidwell S."/>
            <person name="Bisseling T."/>
            <person name="Choisne N."/>
            <person name="Couloux A."/>
            <person name="Denny R."/>
            <person name="Deshpande S."/>
            <person name="Dai X."/>
            <person name="Doyle J.J."/>
            <person name="Dudez A.M."/>
            <person name="Farmer A.D."/>
            <person name="Fouteau S."/>
            <person name="Franken C."/>
            <person name="Gibelin C."/>
            <person name="Gish J."/>
            <person name="Goldstein S."/>
            <person name="Gonzalez A.J."/>
            <person name="Green P.J."/>
            <person name="Hallab A."/>
            <person name="Hartog M."/>
            <person name="Hua A."/>
            <person name="Humphray S.J."/>
            <person name="Jeong D.H."/>
            <person name="Jing Y."/>
            <person name="Jocker A."/>
            <person name="Kenton S.M."/>
            <person name="Kim D.J."/>
            <person name="Klee K."/>
            <person name="Lai H."/>
            <person name="Lang C."/>
            <person name="Lin S."/>
            <person name="Macmil S.L."/>
            <person name="Magdelenat G."/>
            <person name="Matthews L."/>
            <person name="McCorrison J."/>
            <person name="Monaghan E.L."/>
            <person name="Mun J.H."/>
            <person name="Najar F.Z."/>
            <person name="Nicholson C."/>
            <person name="Noirot C."/>
            <person name="O'Bleness M."/>
            <person name="Paule C.R."/>
            <person name="Poulain J."/>
            <person name="Prion F."/>
            <person name="Qin B."/>
            <person name="Qu C."/>
            <person name="Retzel E.F."/>
            <person name="Riddle C."/>
            <person name="Sallet E."/>
            <person name="Samain S."/>
            <person name="Samson N."/>
            <person name="Sanders I."/>
            <person name="Saurat O."/>
            <person name="Scarpelli C."/>
            <person name="Schiex T."/>
            <person name="Segurens B."/>
            <person name="Severin A.J."/>
            <person name="Sherrier D.J."/>
            <person name="Shi R."/>
            <person name="Sims S."/>
            <person name="Singer S.R."/>
            <person name="Sinharoy S."/>
            <person name="Sterck L."/>
            <person name="Viollet A."/>
            <person name="Wang B.B."/>
            <person name="Wang K."/>
            <person name="Wang M."/>
            <person name="Wang X."/>
            <person name="Warfsmann J."/>
            <person name="Weissenbach J."/>
            <person name="White D.D."/>
            <person name="White J.D."/>
            <person name="Wiley G.B."/>
            <person name="Wincker P."/>
            <person name="Xing Y."/>
            <person name="Yang L."/>
            <person name="Yao Z."/>
            <person name="Ying F."/>
            <person name="Zhai J."/>
            <person name="Zhou L."/>
            <person name="Zuber A."/>
            <person name="Denarie J."/>
            <person name="Dixon R.A."/>
            <person name="May G.D."/>
            <person name="Schwartz D.C."/>
            <person name="Rogers J."/>
            <person name="Quetier F."/>
            <person name="Town C.D."/>
            <person name="Roe B.A."/>
        </authorList>
    </citation>
    <scope>NUCLEOTIDE SEQUENCE [LARGE SCALE GENOMIC DNA]</scope>
    <source>
        <strain evidence="18">A17</strain>
        <strain evidence="20 21">cv. Jemalong A17</strain>
    </source>
</reference>
<dbReference type="PROSITE" id="PS00107">
    <property type="entry name" value="PROTEIN_KINASE_ATP"/>
    <property type="match status" value="1"/>
</dbReference>
<evidence type="ECO:0000256" key="12">
    <source>
        <dbReference type="ARBA" id="ARBA00048679"/>
    </source>
</evidence>
<keyword evidence="4" id="KW-0723">Serine/threonine-protein kinase</keyword>
<reference evidence="20" key="3">
    <citation type="submission" date="2015-04" db="UniProtKB">
        <authorList>
            <consortium name="EnsemblPlants"/>
        </authorList>
    </citation>
    <scope>IDENTIFICATION</scope>
    <source>
        <strain evidence="20">cv. Jemalong A17</strain>
    </source>
</reference>
<comment type="catalytic activity">
    <reaction evidence="11">
        <text>L-threonyl-[protein] + ATP = O-phospho-L-threonyl-[protein] + ADP + H(+)</text>
        <dbReference type="Rhea" id="RHEA:46608"/>
        <dbReference type="Rhea" id="RHEA-COMP:11060"/>
        <dbReference type="Rhea" id="RHEA-COMP:11605"/>
        <dbReference type="ChEBI" id="CHEBI:15378"/>
        <dbReference type="ChEBI" id="CHEBI:30013"/>
        <dbReference type="ChEBI" id="CHEBI:30616"/>
        <dbReference type="ChEBI" id="CHEBI:61977"/>
        <dbReference type="ChEBI" id="CHEBI:456216"/>
        <dbReference type="EC" id="2.7.11.1"/>
    </reaction>
</comment>
<dbReference type="PANTHER" id="PTHR43895">
    <property type="entry name" value="CALCIUM/CALMODULIN-DEPENDENT PROTEIN KINASE KINASE-RELATED"/>
    <property type="match status" value="1"/>
</dbReference>
<dbReference type="CDD" id="cd14663">
    <property type="entry name" value="STKc_SnRK3"/>
    <property type="match status" value="1"/>
</dbReference>
<evidence type="ECO:0000256" key="7">
    <source>
        <dbReference type="ARBA" id="ARBA00022741"/>
    </source>
</evidence>
<evidence type="ECO:0000313" key="18">
    <source>
        <dbReference type="EMBL" id="KEH20673.1"/>
    </source>
</evidence>
<dbReference type="FunFam" id="3.30.200.20:FF:000096">
    <property type="entry name" value="Non-specific serine/threonine protein kinase"/>
    <property type="match status" value="1"/>
</dbReference>